<keyword evidence="2" id="KW-1185">Reference proteome</keyword>
<sequence>MKSAHHDRPERAEYIIWAFRAYATGKWSVTRLAAELEARGAIFSGIFLGPEPGQIRAELNEPFASITQPG</sequence>
<reference evidence="1 2" key="1">
    <citation type="submission" date="2011-05" db="EMBL/GenBank/DDBJ databases">
        <title>Whole genome sequence of Microlunatus phosphovorus NM-1.</title>
        <authorList>
            <person name="Hosoyama A."/>
            <person name="Sasaki K."/>
            <person name="Harada T."/>
            <person name="Igarashi R."/>
            <person name="Kawakoshi A."/>
            <person name="Sasagawa M."/>
            <person name="Fukada J."/>
            <person name="Nakamura S."/>
            <person name="Katano Y."/>
            <person name="Hanada S."/>
            <person name="Kamagata Y."/>
            <person name="Nakamura N."/>
            <person name="Yamazaki S."/>
            <person name="Fujita N."/>
        </authorList>
    </citation>
    <scope>NUCLEOTIDE SEQUENCE [LARGE SCALE GENOMIC DNA]</scope>
    <source>
        <strain evidence="2">ATCC 700054 / DSM 10555 / JCM 9379 / NBRC 101784 / NCIMB 13414 / VKM Ac-1990 / NM-1</strain>
    </source>
</reference>
<dbReference type="HOGENOM" id="CLU_2753377_0_0_11"/>
<organism evidence="1 2">
    <name type="scientific">Microlunatus phosphovorus (strain ATCC 700054 / DSM 10555 / JCM 9379 / NBRC 101784 / NCIMB 13414 / VKM Ac-1990 / NM-1)</name>
    <dbReference type="NCBI Taxonomy" id="1032480"/>
    <lineage>
        <taxon>Bacteria</taxon>
        <taxon>Bacillati</taxon>
        <taxon>Actinomycetota</taxon>
        <taxon>Actinomycetes</taxon>
        <taxon>Propionibacteriales</taxon>
        <taxon>Propionibacteriaceae</taxon>
        <taxon>Microlunatus</taxon>
    </lineage>
</organism>
<dbReference type="Proteomes" id="UP000007947">
    <property type="component" value="Chromosome"/>
</dbReference>
<protein>
    <submittedName>
        <fullName evidence="1">Uncharacterized protein</fullName>
    </submittedName>
</protein>
<accession>F5XE31</accession>
<gene>
    <name evidence="1" type="ordered locus">MLP_45650</name>
</gene>
<proteinExistence type="predicted"/>
<dbReference type="RefSeq" id="WP_041790457.1">
    <property type="nucleotide sequence ID" value="NC_015635.1"/>
</dbReference>
<name>F5XE31_MICPN</name>
<evidence type="ECO:0000313" key="1">
    <source>
        <dbReference type="EMBL" id="BAK37579.1"/>
    </source>
</evidence>
<dbReference type="EMBL" id="AP012204">
    <property type="protein sequence ID" value="BAK37579.1"/>
    <property type="molecule type" value="Genomic_DNA"/>
</dbReference>
<evidence type="ECO:0000313" key="2">
    <source>
        <dbReference type="Proteomes" id="UP000007947"/>
    </source>
</evidence>
<dbReference type="AlphaFoldDB" id="F5XE31"/>
<dbReference type="KEGG" id="mph:MLP_45650"/>